<feature type="transmembrane region" description="Helical" evidence="1">
    <location>
        <begin position="299"/>
        <end position="316"/>
    </location>
</feature>
<feature type="transmembrane region" description="Helical" evidence="1">
    <location>
        <begin position="34"/>
        <end position="52"/>
    </location>
</feature>
<keyword evidence="1" id="KW-1133">Transmembrane helix</keyword>
<dbReference type="EMBL" id="CP006019">
    <property type="protein sequence ID" value="AIF69423.1"/>
    <property type="molecule type" value="Genomic_DNA"/>
</dbReference>
<dbReference type="Proteomes" id="UP000027981">
    <property type="component" value="Chromosome"/>
</dbReference>
<name>A0A075LXW8_9EURY</name>
<feature type="transmembrane region" description="Helical" evidence="1">
    <location>
        <begin position="240"/>
        <end position="258"/>
    </location>
</feature>
<gene>
    <name evidence="2" type="ORF">PAP_05060</name>
</gene>
<evidence type="ECO:0000256" key="1">
    <source>
        <dbReference type="SAM" id="Phobius"/>
    </source>
</evidence>
<keyword evidence="1" id="KW-0472">Membrane</keyword>
<evidence type="ECO:0000313" key="2">
    <source>
        <dbReference type="EMBL" id="AIF69423.1"/>
    </source>
</evidence>
<protein>
    <submittedName>
        <fullName evidence="2">Uncharacterized protein</fullName>
    </submittedName>
</protein>
<dbReference type="Pfam" id="PF09847">
    <property type="entry name" value="12TM_1"/>
    <property type="match status" value="1"/>
</dbReference>
<feature type="transmembrane region" description="Helical" evidence="1">
    <location>
        <begin position="463"/>
        <end position="484"/>
    </location>
</feature>
<proteinExistence type="predicted"/>
<feature type="transmembrane region" description="Helical" evidence="1">
    <location>
        <begin position="399"/>
        <end position="420"/>
    </location>
</feature>
<feature type="transmembrane region" description="Helical" evidence="1">
    <location>
        <begin position="64"/>
        <end position="88"/>
    </location>
</feature>
<accession>A0A075LXW8</accession>
<dbReference type="RefSeq" id="WP_048164982.1">
    <property type="nucleotide sequence ID" value="NZ_CP006019.1"/>
</dbReference>
<reference evidence="2 3" key="2">
    <citation type="journal article" date="2015" name="Genome Announc.">
        <title>Complete Genome Sequence of Hyperthermophilic Piezophilic Archaeon Palaeococcus pacificus DY20341T, Isolated from Deep-Sea Hydrothermal Sediments.</title>
        <authorList>
            <person name="Zeng X."/>
            <person name="Jebbar M."/>
            <person name="Shao Z."/>
        </authorList>
    </citation>
    <scope>NUCLEOTIDE SEQUENCE [LARGE SCALE GENOMIC DNA]</scope>
    <source>
        <strain evidence="2 3">DY20341</strain>
    </source>
</reference>
<dbReference type="OrthoDB" id="103667at2157"/>
<organism evidence="2 3">
    <name type="scientific">Palaeococcus pacificus DY20341</name>
    <dbReference type="NCBI Taxonomy" id="1343739"/>
    <lineage>
        <taxon>Archaea</taxon>
        <taxon>Methanobacteriati</taxon>
        <taxon>Methanobacteriota</taxon>
        <taxon>Thermococci</taxon>
        <taxon>Thermococcales</taxon>
        <taxon>Thermococcaceae</taxon>
        <taxon>Palaeococcus</taxon>
    </lineage>
</organism>
<dbReference type="STRING" id="1343739.PAP_05060"/>
<reference evidence="3" key="1">
    <citation type="submission" date="2013-06" db="EMBL/GenBank/DDBJ databases">
        <title>Complete Genome Sequence of Hyperthermophilic Palaeococcus pacificus DY20341T, Isolated from a Deep-Sea Hydrothermal Sediments.</title>
        <authorList>
            <person name="Zeng X."/>
            <person name="Shao Z."/>
        </authorList>
    </citation>
    <scope>NUCLEOTIDE SEQUENCE [LARGE SCALE GENOMIC DNA]</scope>
    <source>
        <strain evidence="3">DY20341</strain>
    </source>
</reference>
<feature type="transmembrane region" description="Helical" evidence="1">
    <location>
        <begin position="366"/>
        <end position="387"/>
    </location>
</feature>
<dbReference type="InterPro" id="IPR018646">
    <property type="entry name" value="12TM_1"/>
</dbReference>
<feature type="transmembrane region" description="Helical" evidence="1">
    <location>
        <begin position="144"/>
        <end position="166"/>
    </location>
</feature>
<keyword evidence="1" id="KW-0812">Transmembrane</keyword>
<dbReference type="HOGENOM" id="CLU_559766_0_0_2"/>
<keyword evidence="3" id="KW-1185">Reference proteome</keyword>
<feature type="transmembrane region" description="Helical" evidence="1">
    <location>
        <begin position="322"/>
        <end position="345"/>
    </location>
</feature>
<feature type="transmembrane region" description="Helical" evidence="1">
    <location>
        <begin position="178"/>
        <end position="201"/>
    </location>
</feature>
<feature type="transmembrane region" description="Helical" evidence="1">
    <location>
        <begin position="115"/>
        <end position="132"/>
    </location>
</feature>
<evidence type="ECO:0000313" key="3">
    <source>
        <dbReference type="Proteomes" id="UP000027981"/>
    </source>
</evidence>
<dbReference type="GeneID" id="24842135"/>
<dbReference type="AlphaFoldDB" id="A0A075LXW8"/>
<sequence>MDILVREILFHEFKHRLNEYKKERFNRLIERTPLIQILFASLIFLFFSIVFLRAEKMLGGGDVVFSSLIASLLIFITLMAMLLSVEFLHALGRVGALKPLLALPIKTRFLPFKTWLKYYASPLFIMMLPFYLKSFHYSWKVPTLALLWTLVSILLGYGIGSLLAVFSFRVQKKSFLWNILRIAGLSLVGIALMLFIFYGILFPSTFKKITALNIQPYLFPVVQSLNIYYAIHGKVQWEPLAGYLLISFTIFLLGNALIERHLIEGMYISKTKRMYRAFKTSSLLALVIKDLKLGFRRTSVIFITLLPLVFLIPLIFLQKSDLATWTLIIGSTALIESLNAQVLLIEEHKNGWFLFSLPVKAKNFRNSKALTVSILYVPSIFIGLFAASHNAVSKKELPFLLAFGFLSNLLMAKFMVWWLTRNAEEEYTLMPAYLTISDSIIILGLAAVLINFPAALIKITYPFLGPSLGYAFLVFEAFLLVLVYKEA</sequence>
<feature type="transmembrane region" description="Helical" evidence="1">
    <location>
        <begin position="432"/>
        <end position="457"/>
    </location>
</feature>
<dbReference type="KEGG" id="ppac:PAP_05060"/>
<dbReference type="eggNOG" id="arCOG02444">
    <property type="taxonomic scope" value="Archaea"/>
</dbReference>